<organism evidence="2 3">
    <name type="scientific">Trichuris muris</name>
    <name type="common">Mouse whipworm</name>
    <dbReference type="NCBI Taxonomy" id="70415"/>
    <lineage>
        <taxon>Eukaryota</taxon>
        <taxon>Metazoa</taxon>
        <taxon>Ecdysozoa</taxon>
        <taxon>Nematoda</taxon>
        <taxon>Enoplea</taxon>
        <taxon>Dorylaimia</taxon>
        <taxon>Trichinellida</taxon>
        <taxon>Trichuridae</taxon>
        <taxon>Trichuris</taxon>
    </lineage>
</organism>
<accession>A0A5S6R1Q5</accession>
<sequence>MPCQTVVPCSTISFLGKPGCFVTFGNGDSSYQTVNDPYCDARQLQILGAYIRRPLCDPEIPFRAPFPPPPPPTLPTLREPTFQMRFLPLPILLVIVQQFVEADVCTEHDQCAGITLCYGGKCVPAAPSHAYCSKQADCMKNLVCRFGICLRPAGRGRSDQTDEASRRPNMAVTSHSVCHDHQECPGQQLCYHGKCSGVSASTSNVGLPLTRR</sequence>
<name>A0A5S6R1Q5_TRIMR</name>
<evidence type="ECO:0000313" key="2">
    <source>
        <dbReference type="Proteomes" id="UP000046395"/>
    </source>
</evidence>
<dbReference type="AlphaFoldDB" id="A0A5S6R1Q5"/>
<dbReference type="InterPro" id="IPR055531">
    <property type="entry name" value="DUF7107"/>
</dbReference>
<keyword evidence="2" id="KW-1185">Reference proteome</keyword>
<proteinExistence type="predicted"/>
<dbReference type="WBParaSite" id="TMUE_3000013087.1">
    <property type="protein sequence ID" value="TMUE_3000013087.1"/>
    <property type="gene ID" value="WBGene00291610"/>
</dbReference>
<dbReference type="Proteomes" id="UP000046395">
    <property type="component" value="Unassembled WGS sequence"/>
</dbReference>
<dbReference type="Pfam" id="PF23416">
    <property type="entry name" value="DUF7107"/>
    <property type="match status" value="1"/>
</dbReference>
<reference evidence="3" key="1">
    <citation type="submission" date="2019-12" db="UniProtKB">
        <authorList>
            <consortium name="WormBaseParasite"/>
        </authorList>
    </citation>
    <scope>IDENTIFICATION</scope>
</reference>
<protein>
    <submittedName>
        <fullName evidence="3">EB domain-containing protein</fullName>
    </submittedName>
</protein>
<feature type="domain" description="DUF7107" evidence="1">
    <location>
        <begin position="105"/>
        <end position="150"/>
    </location>
</feature>
<evidence type="ECO:0000313" key="3">
    <source>
        <dbReference type="WBParaSite" id="TMUE_3000013087.1"/>
    </source>
</evidence>
<evidence type="ECO:0000259" key="1">
    <source>
        <dbReference type="Pfam" id="PF23416"/>
    </source>
</evidence>